<name>A0A7I7MM76_9MYCO</name>
<proteinExistence type="predicted"/>
<evidence type="ECO:0000313" key="1">
    <source>
        <dbReference type="EMBL" id="BBX73371.1"/>
    </source>
</evidence>
<dbReference type="KEGG" id="mshj:MSHI_12770"/>
<sequence>MPGLTGQGQQFLRKLLTAVFLEEMPGTLDPYLLARGANQIAKGLPRPSQTF</sequence>
<dbReference type="AlphaFoldDB" id="A0A7I7MM76"/>
<dbReference type="Proteomes" id="UP000467236">
    <property type="component" value="Chromosome"/>
</dbReference>
<evidence type="ECO:0000313" key="2">
    <source>
        <dbReference type="Proteomes" id="UP000467236"/>
    </source>
</evidence>
<keyword evidence="2" id="KW-1185">Reference proteome</keyword>
<gene>
    <name evidence="1" type="ORF">MSHI_12770</name>
</gene>
<protein>
    <submittedName>
        <fullName evidence="1">Uncharacterized protein</fullName>
    </submittedName>
</protein>
<reference evidence="1 2" key="1">
    <citation type="journal article" date="2019" name="Emerg. Microbes Infect.">
        <title>Comprehensive subspecies identification of 175 nontuberculous mycobacteria species based on 7547 genomic profiles.</title>
        <authorList>
            <person name="Matsumoto Y."/>
            <person name="Kinjo T."/>
            <person name="Motooka D."/>
            <person name="Nabeya D."/>
            <person name="Jung N."/>
            <person name="Uechi K."/>
            <person name="Horii T."/>
            <person name="Iida T."/>
            <person name="Fujita J."/>
            <person name="Nakamura S."/>
        </authorList>
    </citation>
    <scope>NUCLEOTIDE SEQUENCE [LARGE SCALE GENOMIC DNA]</scope>
    <source>
        <strain evidence="1 2">JCM 14233</strain>
    </source>
</reference>
<organism evidence="1 2">
    <name type="scientific">Mycobacterium shinjukuense</name>
    <dbReference type="NCBI Taxonomy" id="398694"/>
    <lineage>
        <taxon>Bacteria</taxon>
        <taxon>Bacillati</taxon>
        <taxon>Actinomycetota</taxon>
        <taxon>Actinomycetes</taxon>
        <taxon>Mycobacteriales</taxon>
        <taxon>Mycobacteriaceae</taxon>
        <taxon>Mycobacterium</taxon>
    </lineage>
</organism>
<dbReference type="RefSeq" id="WP_158084764.1">
    <property type="nucleotide sequence ID" value="NZ_AP022575.1"/>
</dbReference>
<dbReference type="EMBL" id="AP022575">
    <property type="protein sequence ID" value="BBX73371.1"/>
    <property type="molecule type" value="Genomic_DNA"/>
</dbReference>
<accession>A0A7I7MM76</accession>